<feature type="signal peptide" evidence="1">
    <location>
        <begin position="1"/>
        <end position="22"/>
    </location>
</feature>
<sequence length="921" mass="94263">MKKQVYALATCMLLLCSSGVYAQSKMKDGTISSSALPNANAILDLESNRRGLLLPRIALTATNSASPLSAHVQGMAVYNTATAGSGSTAVIPGYYINDGTKWIRLISKGEVSLANTALSSSTTPAGNSIGDMVFNTTAVAGPPAIPAGPVFWDGSAWQPVGADAAVGNEVLNATTNKGLTRAGSGTAASPFTLGLTDGSATNQTMVWDGSKWAPGSAGLTTTALTSSTSPAGTNVGDMVFNTAAIAGPPAIPVGPVYWDGSAWQPVGADAAVGNEVLNATTNKGLTRAGSGTAASPFTLGLTDGTATNQTMVWDGSKWAAGTTPMDSSQVAKMVNKSPVKDSLAVGITKTPVKDSVISVINSALSSGSITGKDLTNSNGILVTGGTGTTLKATSLRLDSTAVAKQMLQSPVKDSIAKLIGSSPVKDSLNVNYWNLKGNANTNSGSNFIGTTDNISLRVRSNNTERMVVDSTGKVGIGLSAPTNTLHVKATSNPLKLEGLQSGSFTTDSVLTADANGVVRRVAMSTAPDQTVGSIEAFAFSAIPSDYLECNGAAVSRTTFATLFAKIGTTYGAGDGTTTFNLPDLRGEFIRGWSNGRSGVDASRTIGSWQKGSYIAHENSSSASYTRDYIAAGGISDIGMEDPSNNGYNGSESIAIHGFNGTLFSYSSLFNVLGGVTRPRNVAMMYAIKAKESVMLPTGQSVTSLITATEPWEKKGTGVGSTSFTDTITHSGPIQIKDGSQGAGKVLTSDANGVASWQNIGQTLIYGTIPSSTSSVVASGVNPVAYTGCSITLTPGTWMLSFNAWVVPVGTNAKTSTSMTGFSSIFFSTSSSVNTPPTYAGSIKSILAARLYAATSGAGADYTCSGSIPITVSTTTTLYMWCFMSADNWTSLGSASASSIMSNNGNGGAFGPYTQLYATKIN</sequence>
<evidence type="ECO:0000313" key="4">
    <source>
        <dbReference type="Proteomes" id="UP001501410"/>
    </source>
</evidence>
<dbReference type="InterPro" id="IPR011083">
    <property type="entry name" value="Phage_tail_collar_dom"/>
</dbReference>
<organism evidence="3 4">
    <name type="scientific">Rurimicrobium arvi</name>
    <dbReference type="NCBI Taxonomy" id="2049916"/>
    <lineage>
        <taxon>Bacteria</taxon>
        <taxon>Pseudomonadati</taxon>
        <taxon>Bacteroidota</taxon>
        <taxon>Chitinophagia</taxon>
        <taxon>Chitinophagales</taxon>
        <taxon>Chitinophagaceae</taxon>
        <taxon>Rurimicrobium</taxon>
    </lineage>
</organism>
<keyword evidence="1" id="KW-0732">Signal</keyword>
<accession>A0ABP8MX09</accession>
<dbReference type="Proteomes" id="UP001501410">
    <property type="component" value="Unassembled WGS sequence"/>
</dbReference>
<evidence type="ECO:0000313" key="3">
    <source>
        <dbReference type="EMBL" id="GAA4457510.1"/>
    </source>
</evidence>
<name>A0ABP8MX09_9BACT</name>
<dbReference type="SUPFAM" id="SSF88874">
    <property type="entry name" value="Receptor-binding domain of short tail fibre protein gp12"/>
    <property type="match status" value="1"/>
</dbReference>
<dbReference type="Gene3D" id="3.90.1340.10">
    <property type="entry name" value="Phage tail collar domain"/>
    <property type="match status" value="1"/>
</dbReference>
<dbReference type="RefSeq" id="WP_344827539.1">
    <property type="nucleotide sequence ID" value="NZ_BAABEZ010000023.1"/>
</dbReference>
<reference evidence="4" key="1">
    <citation type="journal article" date="2019" name="Int. J. Syst. Evol. Microbiol.">
        <title>The Global Catalogue of Microorganisms (GCM) 10K type strain sequencing project: providing services to taxonomists for standard genome sequencing and annotation.</title>
        <authorList>
            <consortium name="The Broad Institute Genomics Platform"/>
            <consortium name="The Broad Institute Genome Sequencing Center for Infectious Disease"/>
            <person name="Wu L."/>
            <person name="Ma J."/>
        </authorList>
    </citation>
    <scope>NUCLEOTIDE SEQUENCE [LARGE SCALE GENOMIC DNA]</scope>
    <source>
        <strain evidence="4">JCM 31921</strain>
    </source>
</reference>
<dbReference type="Pfam" id="PF07484">
    <property type="entry name" value="Collar"/>
    <property type="match status" value="1"/>
</dbReference>
<dbReference type="InterPro" id="IPR037053">
    <property type="entry name" value="Phage_tail_collar_dom_sf"/>
</dbReference>
<protein>
    <recommendedName>
        <fullName evidence="2">Phage tail collar domain-containing protein</fullName>
    </recommendedName>
</protein>
<keyword evidence="4" id="KW-1185">Reference proteome</keyword>
<dbReference type="EMBL" id="BAABEZ010000023">
    <property type="protein sequence ID" value="GAA4457510.1"/>
    <property type="molecule type" value="Genomic_DNA"/>
</dbReference>
<evidence type="ECO:0000256" key="1">
    <source>
        <dbReference type="SAM" id="SignalP"/>
    </source>
</evidence>
<evidence type="ECO:0000259" key="2">
    <source>
        <dbReference type="Pfam" id="PF07484"/>
    </source>
</evidence>
<feature type="chain" id="PRO_5045549335" description="Phage tail collar domain-containing protein" evidence="1">
    <location>
        <begin position="23"/>
        <end position="921"/>
    </location>
</feature>
<proteinExistence type="predicted"/>
<comment type="caution">
    <text evidence="3">The sequence shown here is derived from an EMBL/GenBank/DDBJ whole genome shotgun (WGS) entry which is preliminary data.</text>
</comment>
<feature type="domain" description="Phage tail collar" evidence="2">
    <location>
        <begin position="532"/>
        <end position="589"/>
    </location>
</feature>
<gene>
    <name evidence="3" type="ORF">GCM10023092_24390</name>
</gene>